<feature type="transmembrane region" description="Helical" evidence="6">
    <location>
        <begin position="324"/>
        <end position="342"/>
    </location>
</feature>
<dbReference type="Pfam" id="PF07690">
    <property type="entry name" value="MFS_1"/>
    <property type="match status" value="1"/>
</dbReference>
<dbReference type="RefSeq" id="WP_190127820.1">
    <property type="nucleotide sequence ID" value="NZ_BNBD01000001.1"/>
</dbReference>
<dbReference type="CDD" id="cd06174">
    <property type="entry name" value="MFS"/>
    <property type="match status" value="1"/>
</dbReference>
<evidence type="ECO:0000256" key="1">
    <source>
        <dbReference type="ARBA" id="ARBA00004651"/>
    </source>
</evidence>
<evidence type="ECO:0000256" key="2">
    <source>
        <dbReference type="ARBA" id="ARBA00022692"/>
    </source>
</evidence>
<evidence type="ECO:0000256" key="5">
    <source>
        <dbReference type="SAM" id="MobiDB-lite"/>
    </source>
</evidence>
<dbReference type="InterPro" id="IPR011701">
    <property type="entry name" value="MFS"/>
</dbReference>
<keyword evidence="2 6" id="KW-0812">Transmembrane</keyword>
<dbReference type="PROSITE" id="PS50850">
    <property type="entry name" value="MFS"/>
    <property type="match status" value="1"/>
</dbReference>
<keyword evidence="4 6" id="KW-0472">Membrane</keyword>
<evidence type="ECO:0000259" key="7">
    <source>
        <dbReference type="PROSITE" id="PS50850"/>
    </source>
</evidence>
<comment type="caution">
    <text evidence="8">The sequence shown here is derived from an EMBL/GenBank/DDBJ whole genome shotgun (WGS) entry which is preliminary data.</text>
</comment>
<feature type="region of interest" description="Disordered" evidence="5">
    <location>
        <begin position="1"/>
        <end position="25"/>
    </location>
</feature>
<evidence type="ECO:0000313" key="8">
    <source>
        <dbReference type="EMBL" id="GHF28360.1"/>
    </source>
</evidence>
<evidence type="ECO:0000313" key="9">
    <source>
        <dbReference type="Proteomes" id="UP000638313"/>
    </source>
</evidence>
<dbReference type="GO" id="GO:0005886">
    <property type="term" value="C:plasma membrane"/>
    <property type="evidence" value="ECO:0007669"/>
    <property type="project" value="UniProtKB-SubCell"/>
</dbReference>
<gene>
    <name evidence="8" type="primary">floR</name>
    <name evidence="8" type="ORF">GCM10010218_06840</name>
</gene>
<dbReference type="PROSITE" id="PS51257">
    <property type="entry name" value="PROKAR_LIPOPROTEIN"/>
    <property type="match status" value="1"/>
</dbReference>
<dbReference type="GO" id="GO:0022857">
    <property type="term" value="F:transmembrane transporter activity"/>
    <property type="evidence" value="ECO:0007669"/>
    <property type="project" value="InterPro"/>
</dbReference>
<dbReference type="SUPFAM" id="SSF103473">
    <property type="entry name" value="MFS general substrate transporter"/>
    <property type="match status" value="1"/>
</dbReference>
<dbReference type="InterPro" id="IPR036259">
    <property type="entry name" value="MFS_trans_sf"/>
</dbReference>
<comment type="subcellular location">
    <subcellularLocation>
        <location evidence="1">Cell membrane</location>
        <topology evidence="1">Multi-pass membrane protein</topology>
    </subcellularLocation>
</comment>
<dbReference type="Gene3D" id="1.20.1250.20">
    <property type="entry name" value="MFS general substrate transporter like domains"/>
    <property type="match status" value="2"/>
</dbReference>
<sequence length="439" mass="44579">MATEGREGYEAREHGAVTAPSGPVAGSCTSPGAGAGARVSRAFVLRLGLGYLGLYSAVLSVALVTLALRIEDVDPQHKETSLAVAASLGALVALLANPLAGRLSDRSTSRWGRRRPWMVGGVAGGGLGLAVVALVPSVAAVTAGWCFAQLCFNATIAALAATVPEQVPPAQRGTVSGVVGFSQRLAVPLGMGAAAVFSAGAAGFLVPAAVAVAVVVLFAVPLHDRPGPAGRAPFSVREFLGSFWTDPRAHPDFGWVWLTRFLTYFASVAPVPYLPYFLTSRLGVGEGSVAAVVALLTVVNYGLSAVTSVLCGWLSDRAGRRKPFVTAASLLLAGGLALLATADALPQVYAAQALLGIGSGFYFAVDMALATEVLPSSDEVGKDLGVINSADVLPQSVGPALAPLLLGLGGGHNYPALYGFTLLVGLAGALTVTRIKAVA</sequence>
<evidence type="ECO:0000256" key="3">
    <source>
        <dbReference type="ARBA" id="ARBA00022989"/>
    </source>
</evidence>
<feature type="transmembrane region" description="Helical" evidence="6">
    <location>
        <begin position="117"/>
        <end position="136"/>
    </location>
</feature>
<dbReference type="EMBL" id="BNBD01000001">
    <property type="protein sequence ID" value="GHF28360.1"/>
    <property type="molecule type" value="Genomic_DNA"/>
</dbReference>
<organism evidence="8 9">
    <name type="scientific">Streptomyces mashuensis</name>
    <dbReference type="NCBI Taxonomy" id="33904"/>
    <lineage>
        <taxon>Bacteria</taxon>
        <taxon>Bacillati</taxon>
        <taxon>Actinomycetota</taxon>
        <taxon>Actinomycetes</taxon>
        <taxon>Kitasatosporales</taxon>
        <taxon>Streptomycetaceae</taxon>
        <taxon>Streptomyces</taxon>
    </lineage>
</organism>
<protein>
    <submittedName>
        <fullName evidence="8">MFS transporter</fullName>
    </submittedName>
</protein>
<dbReference type="AlphaFoldDB" id="A0A919EAE7"/>
<feature type="compositionally biased region" description="Basic and acidic residues" evidence="5">
    <location>
        <begin position="1"/>
        <end position="15"/>
    </location>
</feature>
<keyword evidence="3 6" id="KW-1133">Transmembrane helix</keyword>
<feature type="transmembrane region" description="Helical" evidence="6">
    <location>
        <begin position="257"/>
        <end position="278"/>
    </location>
</feature>
<reference evidence="8" key="1">
    <citation type="journal article" date="2014" name="Int. J. Syst. Evol. Microbiol.">
        <title>Complete genome sequence of Corynebacterium casei LMG S-19264T (=DSM 44701T), isolated from a smear-ripened cheese.</title>
        <authorList>
            <consortium name="US DOE Joint Genome Institute (JGI-PGF)"/>
            <person name="Walter F."/>
            <person name="Albersmeier A."/>
            <person name="Kalinowski J."/>
            <person name="Ruckert C."/>
        </authorList>
    </citation>
    <scope>NUCLEOTIDE SEQUENCE</scope>
    <source>
        <strain evidence="8">JCM 4059</strain>
    </source>
</reference>
<feature type="domain" description="Major facilitator superfamily (MFS) profile" evidence="7">
    <location>
        <begin position="41"/>
        <end position="436"/>
    </location>
</feature>
<evidence type="ECO:0000256" key="4">
    <source>
        <dbReference type="ARBA" id="ARBA00023136"/>
    </source>
</evidence>
<feature type="transmembrane region" description="Helical" evidence="6">
    <location>
        <begin position="48"/>
        <end position="68"/>
    </location>
</feature>
<feature type="transmembrane region" description="Helical" evidence="6">
    <location>
        <begin position="80"/>
        <end position="96"/>
    </location>
</feature>
<dbReference type="PANTHER" id="PTHR23528:SF1">
    <property type="entry name" value="MAJOR FACILITATOR SUPERFAMILY (MFS) PROFILE DOMAIN-CONTAINING PROTEIN"/>
    <property type="match status" value="1"/>
</dbReference>
<reference evidence="8" key="2">
    <citation type="submission" date="2020-09" db="EMBL/GenBank/DDBJ databases">
        <authorList>
            <person name="Sun Q."/>
            <person name="Ohkuma M."/>
        </authorList>
    </citation>
    <scope>NUCLEOTIDE SEQUENCE</scope>
    <source>
        <strain evidence="8">JCM 4059</strain>
    </source>
</reference>
<name>A0A919EAE7_9ACTN</name>
<keyword evidence="9" id="KW-1185">Reference proteome</keyword>
<accession>A0A919EAE7</accession>
<dbReference type="Proteomes" id="UP000638313">
    <property type="component" value="Unassembled WGS sequence"/>
</dbReference>
<feature type="transmembrane region" description="Helical" evidence="6">
    <location>
        <begin position="204"/>
        <end position="222"/>
    </location>
</feature>
<dbReference type="PANTHER" id="PTHR23528">
    <property type="match status" value="1"/>
</dbReference>
<proteinExistence type="predicted"/>
<feature type="transmembrane region" description="Helical" evidence="6">
    <location>
        <begin position="290"/>
        <end position="312"/>
    </location>
</feature>
<evidence type="ECO:0000256" key="6">
    <source>
        <dbReference type="SAM" id="Phobius"/>
    </source>
</evidence>
<dbReference type="InterPro" id="IPR020846">
    <property type="entry name" value="MFS_dom"/>
</dbReference>